<dbReference type="InterPro" id="IPR044716">
    <property type="entry name" value="LEUNIG-like"/>
</dbReference>
<organism evidence="5 6">
    <name type="scientific">Rosa chinensis</name>
    <name type="common">China rose</name>
    <dbReference type="NCBI Taxonomy" id="74649"/>
    <lineage>
        <taxon>Eukaryota</taxon>
        <taxon>Viridiplantae</taxon>
        <taxon>Streptophyta</taxon>
        <taxon>Embryophyta</taxon>
        <taxon>Tracheophyta</taxon>
        <taxon>Spermatophyta</taxon>
        <taxon>Magnoliopsida</taxon>
        <taxon>eudicotyledons</taxon>
        <taxon>Gunneridae</taxon>
        <taxon>Pentapetalae</taxon>
        <taxon>rosids</taxon>
        <taxon>fabids</taxon>
        <taxon>Rosales</taxon>
        <taxon>Rosaceae</taxon>
        <taxon>Rosoideae</taxon>
        <taxon>Rosoideae incertae sedis</taxon>
        <taxon>Rosa</taxon>
    </lineage>
</organism>
<dbReference type="OMA" id="MAINCKS"/>
<dbReference type="PROSITE" id="PS50294">
    <property type="entry name" value="WD_REPEATS_REGION"/>
    <property type="match status" value="2"/>
</dbReference>
<evidence type="ECO:0000256" key="3">
    <source>
        <dbReference type="PROSITE-ProRule" id="PRU00221"/>
    </source>
</evidence>
<dbReference type="Proteomes" id="UP000238479">
    <property type="component" value="Chromosome 4"/>
</dbReference>
<evidence type="ECO:0000256" key="1">
    <source>
        <dbReference type="ARBA" id="ARBA00022574"/>
    </source>
</evidence>
<dbReference type="STRING" id="74649.A0A2P6QP58"/>
<feature type="repeat" description="WD" evidence="3">
    <location>
        <begin position="51"/>
        <end position="92"/>
    </location>
</feature>
<dbReference type="InterPro" id="IPR036322">
    <property type="entry name" value="WD40_repeat_dom_sf"/>
</dbReference>
<proteinExistence type="predicted"/>
<comment type="caution">
    <text evidence="5">The sequence shown here is derived from an EMBL/GenBank/DDBJ whole genome shotgun (WGS) entry which is preliminary data.</text>
</comment>
<dbReference type="EMBL" id="PDCK01000042">
    <property type="protein sequence ID" value="PRQ35938.1"/>
    <property type="molecule type" value="Genomic_DNA"/>
</dbReference>
<dbReference type="PANTHER" id="PTHR44376">
    <property type="entry name" value="TRANSCRIPTIONAL REGULATOR OF FILAMENTOUS GROWTH FLO8"/>
    <property type="match status" value="1"/>
</dbReference>
<dbReference type="GO" id="GO:0003714">
    <property type="term" value="F:transcription corepressor activity"/>
    <property type="evidence" value="ECO:0007669"/>
    <property type="project" value="InterPro"/>
</dbReference>
<dbReference type="PROSITE" id="PS00678">
    <property type="entry name" value="WD_REPEATS_1"/>
    <property type="match status" value="1"/>
</dbReference>
<dbReference type="PANTHER" id="PTHR44376:SF9">
    <property type="entry name" value="TRANSCRIPTIONAL COREPRESSOR LEUNIG_HOMOLOG"/>
    <property type="match status" value="1"/>
</dbReference>
<evidence type="ECO:0000313" key="6">
    <source>
        <dbReference type="Proteomes" id="UP000238479"/>
    </source>
</evidence>
<reference evidence="5 6" key="1">
    <citation type="journal article" date="2018" name="Nat. Genet.">
        <title>The Rosa genome provides new insights in the design of modern roses.</title>
        <authorList>
            <person name="Bendahmane M."/>
        </authorList>
    </citation>
    <scope>NUCLEOTIDE SEQUENCE [LARGE SCALE GENOMIC DNA]</scope>
    <source>
        <strain evidence="6">cv. Old Blush</strain>
    </source>
</reference>
<evidence type="ECO:0000256" key="2">
    <source>
        <dbReference type="ARBA" id="ARBA00022737"/>
    </source>
</evidence>
<sequence length="346" mass="37824">MTNDFLSLKNNRKRKGPSSSGAANSTGTGNTVGPSSNSQPSTPSFNEVGSICKSSSKVVCCHFSSDGKLLASAGHDKKVVIWNMETLQTESTPEDHNLIITDVRFRPYSTQLATSSFDTTPNCLQTYKGHTSHVMSLDFRPKKTDLFCSCDPNNEIRFWNINQYSCIHVSKGGSSQVRFQPRIGQFMAVASGNVVLIFDSESDGQTHSLQGHSTGVHSFCWDTNGDYLASVSQDSVRVWSLSSGKCIHELSSSGNMFHSCVFHPSYSKRSSEATRPGPPVLVRLHGMMLEDLRNGIVDESMELWNMAVNKCMTVAAHDSVISALAQSPVTRMVASASHDKSVKVWK</sequence>
<dbReference type="PROSITE" id="PS50082">
    <property type="entry name" value="WD_REPEATS_2"/>
    <property type="match status" value="4"/>
</dbReference>
<keyword evidence="2" id="KW-0677">Repeat</keyword>
<dbReference type="InterPro" id="IPR015943">
    <property type="entry name" value="WD40/YVTN_repeat-like_dom_sf"/>
</dbReference>
<dbReference type="AlphaFoldDB" id="A0A2P6QP58"/>
<feature type="repeat" description="WD" evidence="3">
    <location>
        <begin position="209"/>
        <end position="249"/>
    </location>
</feature>
<dbReference type="SMART" id="SM00320">
    <property type="entry name" value="WD40"/>
    <property type="match status" value="6"/>
</dbReference>
<accession>A0A2P6QP58</accession>
<keyword evidence="1 3" id="KW-0853">WD repeat</keyword>
<gene>
    <name evidence="5" type="ORF">RchiOBHm_Chr4g0385981</name>
</gene>
<feature type="compositionally biased region" description="Polar residues" evidence="4">
    <location>
        <begin position="32"/>
        <end position="46"/>
    </location>
</feature>
<evidence type="ECO:0000256" key="4">
    <source>
        <dbReference type="SAM" id="MobiDB-lite"/>
    </source>
</evidence>
<feature type="repeat" description="WD" evidence="3">
    <location>
        <begin position="314"/>
        <end position="346"/>
    </location>
</feature>
<protein>
    <submittedName>
        <fullName evidence="5">Putative transcription factor WD40-like family</fullName>
    </submittedName>
</protein>
<evidence type="ECO:0000313" key="5">
    <source>
        <dbReference type="EMBL" id="PRQ35938.1"/>
    </source>
</evidence>
<dbReference type="Gene3D" id="2.130.10.10">
    <property type="entry name" value="YVTN repeat-like/Quinoprotein amine dehydrogenase"/>
    <property type="match status" value="3"/>
</dbReference>
<dbReference type="InterPro" id="IPR019775">
    <property type="entry name" value="WD40_repeat_CS"/>
</dbReference>
<feature type="compositionally biased region" description="Low complexity" evidence="4">
    <location>
        <begin position="18"/>
        <end position="31"/>
    </location>
</feature>
<dbReference type="SUPFAM" id="SSF50978">
    <property type="entry name" value="WD40 repeat-like"/>
    <property type="match status" value="1"/>
</dbReference>
<keyword evidence="6" id="KW-1185">Reference proteome</keyword>
<dbReference type="Gramene" id="PRQ35938">
    <property type="protein sequence ID" value="PRQ35938"/>
    <property type="gene ID" value="RchiOBHm_Chr4g0385981"/>
</dbReference>
<feature type="repeat" description="WD" evidence="3">
    <location>
        <begin position="127"/>
        <end position="169"/>
    </location>
</feature>
<dbReference type="Pfam" id="PF00400">
    <property type="entry name" value="WD40"/>
    <property type="match status" value="4"/>
</dbReference>
<dbReference type="CDD" id="cd00200">
    <property type="entry name" value="WD40"/>
    <property type="match status" value="1"/>
</dbReference>
<feature type="region of interest" description="Disordered" evidence="4">
    <location>
        <begin position="1"/>
        <end position="46"/>
    </location>
</feature>
<name>A0A2P6QP58_ROSCH</name>
<dbReference type="InterPro" id="IPR001680">
    <property type="entry name" value="WD40_rpt"/>
</dbReference>